<name>A0A4P7U8C2_9ACTN</name>
<reference evidence="4" key="2">
    <citation type="journal article" date="2014" name="Int. J. Syst. Evol. Microbiol.">
        <title>Complete genome of a new Firmicutes species belonging to the dominant human colonic microbiota ('Ruminococcus bicirculans') reveals two chromosomes and a selective capacity to utilize plant glucans.</title>
        <authorList>
            <consortium name="NISC Comparative Sequencing Program"/>
            <person name="Wegmann U."/>
            <person name="Louis P."/>
            <person name="Goesmann A."/>
            <person name="Henrissat B."/>
            <person name="Duncan S.H."/>
            <person name="Flint H.J."/>
        </authorList>
    </citation>
    <scope>NUCLEOTIDE SEQUENCE</scope>
    <source>
        <strain evidence="4">CCM 7403</strain>
    </source>
</reference>
<dbReference type="OrthoDB" id="4827453at2"/>
<reference evidence="7" key="3">
    <citation type="journal article" date="2019" name="Int. J. Syst. Evol. Microbiol.">
        <title>The Global Catalogue of Microorganisms (GCM) 10K type strain sequencing project: providing services to taxonomists for standard genome sequencing and annotation.</title>
        <authorList>
            <consortium name="The Broad Institute Genomics Platform"/>
            <consortium name="The Broad Institute Genome Sequencing Center for Infectious Disease"/>
            <person name="Wu L."/>
            <person name="Ma J."/>
        </authorList>
    </citation>
    <scope>NUCLEOTIDE SEQUENCE [LARGE SCALE GENOMIC DNA]</scope>
    <source>
        <strain evidence="7">CCM 7403</strain>
    </source>
</reference>
<keyword evidence="7" id="KW-1185">Reference proteome</keyword>
<dbReference type="AlphaFoldDB" id="A0A4P7U8C2"/>
<evidence type="ECO:0000313" key="4">
    <source>
        <dbReference type="EMBL" id="GGD06857.1"/>
    </source>
</evidence>
<keyword evidence="2" id="KW-1133">Transmembrane helix</keyword>
<protein>
    <submittedName>
        <fullName evidence="5">Uncharacterized protein</fullName>
    </submittedName>
</protein>
<keyword evidence="2" id="KW-0472">Membrane</keyword>
<feature type="chain" id="PRO_5020871618" evidence="3">
    <location>
        <begin position="24"/>
        <end position="563"/>
    </location>
</feature>
<evidence type="ECO:0000256" key="3">
    <source>
        <dbReference type="SAM" id="SignalP"/>
    </source>
</evidence>
<feature type="signal peptide" evidence="3">
    <location>
        <begin position="1"/>
        <end position="23"/>
    </location>
</feature>
<reference evidence="4" key="5">
    <citation type="submission" date="2024-05" db="EMBL/GenBank/DDBJ databases">
        <authorList>
            <person name="Sun Q."/>
            <person name="Sedlacek I."/>
        </authorList>
    </citation>
    <scope>NUCLEOTIDE SEQUENCE</scope>
    <source>
        <strain evidence="4">CCM 7403</strain>
    </source>
</reference>
<proteinExistence type="predicted"/>
<gene>
    <name evidence="5" type="ORF">E2C04_02910</name>
    <name evidence="4" type="ORF">GCM10007231_02050</name>
</gene>
<evidence type="ECO:0000313" key="6">
    <source>
        <dbReference type="Proteomes" id="UP000297025"/>
    </source>
</evidence>
<evidence type="ECO:0000256" key="1">
    <source>
        <dbReference type="SAM" id="MobiDB-lite"/>
    </source>
</evidence>
<evidence type="ECO:0000313" key="5">
    <source>
        <dbReference type="EMBL" id="QCC76423.1"/>
    </source>
</evidence>
<feature type="compositionally biased region" description="Low complexity" evidence="1">
    <location>
        <begin position="210"/>
        <end position="219"/>
    </location>
</feature>
<keyword evidence="2" id="KW-0812">Transmembrane</keyword>
<feature type="transmembrane region" description="Helical" evidence="2">
    <location>
        <begin position="171"/>
        <end position="191"/>
    </location>
</feature>
<reference evidence="5 6" key="1">
    <citation type="journal article" date="2008" name="Int. J. Syst. Evol. Microbiol.">
        <title>Nocardioides daphniae sp. nov., isolated from Daphnia cucullata (Crustacea: Cladocera).</title>
        <authorList>
            <person name="Toth E.M."/>
            <person name="Keki Z."/>
            <person name="Homonnay Z.G."/>
            <person name="Borsodi A.K."/>
            <person name="Marialigeti K."/>
            <person name="Schumann P."/>
        </authorList>
    </citation>
    <scope>NUCLEOTIDE SEQUENCE [LARGE SCALE GENOMIC DNA]</scope>
    <source>
        <strain evidence="5 6">JCM 16608</strain>
    </source>
</reference>
<feature type="region of interest" description="Disordered" evidence="1">
    <location>
        <begin position="197"/>
        <end position="230"/>
    </location>
</feature>
<dbReference type="EMBL" id="CP038462">
    <property type="protein sequence ID" value="QCC76423.1"/>
    <property type="molecule type" value="Genomic_DNA"/>
</dbReference>
<accession>A0A4P7U8C2</accession>
<sequence>MGGLRVLLVCVGLLFVVFGTAAAAFVGPDDTIMIGEKQVPERAKGVAVRTHPEITDFVNIDLLVRAEAEGGIFLGSSHRVDTESLLSGTRYFEVTRLALGNVGGVVTDGPRATRKRLRPNSLVGWQQQVTDAESAELVVELDGRPVDVVAVPQRGNARVTVAIGAHAGGAFLTQVAVAVVGVLLIVGSWLLGRVAGRRGKGGAPSGGSPGPSSGDAAAEPPAPLALPKYPDDRTSTPLHLVPSDALLDAPVVDRPRALALVRDPGPEAGAAPEQPLALRGTALPAAVRTLVRTPAPAPEVESFAAPALAAVEEPVVEPVVEAVVEPVERATVRTPPSPTPAWSLRKIVVVMVLLPVTLVLTSCGVPGPAPTQPEGEEVTRTGMTIREARTLVPEASAAFAPEFASYPMWSLVGMTSPTRVRLMSRESFRSPWVAEARVRLRGDLPATVERVIPANTILQGRADEYAAKVGAFWSSGDAAGLDLDRRTKRARARLLESGVSSSGIWVLPAVDVATARLVEVSGGHLVVLRHTVMTPAPHRLTTVVDFPSAARPRVLGSSLVAVD</sequence>
<keyword evidence="3" id="KW-0732">Signal</keyword>
<dbReference type="RefSeq" id="WP_135831472.1">
    <property type="nucleotide sequence ID" value="NZ_BMCK01000001.1"/>
</dbReference>
<evidence type="ECO:0000313" key="7">
    <source>
        <dbReference type="Proteomes" id="UP000630594"/>
    </source>
</evidence>
<dbReference type="Proteomes" id="UP000630594">
    <property type="component" value="Unassembled WGS sequence"/>
</dbReference>
<evidence type="ECO:0000256" key="2">
    <source>
        <dbReference type="SAM" id="Phobius"/>
    </source>
</evidence>
<organism evidence="5 6">
    <name type="scientific">Nocardioides daphniae</name>
    <dbReference type="NCBI Taxonomy" id="402297"/>
    <lineage>
        <taxon>Bacteria</taxon>
        <taxon>Bacillati</taxon>
        <taxon>Actinomycetota</taxon>
        <taxon>Actinomycetes</taxon>
        <taxon>Propionibacteriales</taxon>
        <taxon>Nocardioidaceae</taxon>
        <taxon>Nocardioides</taxon>
    </lineage>
</organism>
<dbReference type="EMBL" id="BMCK01000001">
    <property type="protein sequence ID" value="GGD06857.1"/>
    <property type="molecule type" value="Genomic_DNA"/>
</dbReference>
<reference evidence="5" key="4">
    <citation type="submission" date="2019-03" db="EMBL/GenBank/DDBJ databases">
        <authorList>
            <person name="Huang Y."/>
        </authorList>
    </citation>
    <scope>NUCLEOTIDE SEQUENCE</scope>
    <source>
        <strain evidence="5">JCM 16608</strain>
    </source>
</reference>
<dbReference type="KEGG" id="ndp:E2C04_02910"/>
<dbReference type="Proteomes" id="UP000297025">
    <property type="component" value="Chromosome"/>
</dbReference>